<dbReference type="AlphaFoldDB" id="A0AAQ3KU24"/>
<dbReference type="Gene3D" id="2.40.70.10">
    <property type="entry name" value="Acid Proteases"/>
    <property type="match status" value="1"/>
</dbReference>
<evidence type="ECO:0000256" key="1">
    <source>
        <dbReference type="ARBA" id="ARBA00007447"/>
    </source>
</evidence>
<dbReference type="InterPro" id="IPR033121">
    <property type="entry name" value="PEPTIDASE_A1"/>
</dbReference>
<dbReference type="PANTHER" id="PTHR47967">
    <property type="entry name" value="OS07G0603500 PROTEIN-RELATED"/>
    <property type="match status" value="1"/>
</dbReference>
<name>A0AAQ3KU24_9LILI</name>
<dbReference type="EMBL" id="CP136896">
    <property type="protein sequence ID" value="WOL13118.1"/>
    <property type="molecule type" value="Genomic_DNA"/>
</dbReference>
<sequence>MSLLQSLLFLLILFSHAASVHLPIFRRSSPRFAEEEAVTAQRRSGFSNQVFSGYYLNSGIYYTRIGIGTPPTYIDLELDTGSDMIWIQCDPCPRCYKQVNSSSVFKPYRSRSYVPARCGDHLCHHLNGAWCESYGPSCPQNFSYGAGCDARSQSCLFMTSYNGGLSNTTGEFATETLTSGKGVHLPGIALGCAHDMYRISSAGILGLGRGSLSFSSQLLLGSMLHGKEQYGQSLNKSRRSNAL</sequence>
<evidence type="ECO:0000313" key="6">
    <source>
        <dbReference type="EMBL" id="WOL13118.1"/>
    </source>
</evidence>
<evidence type="ECO:0000259" key="5">
    <source>
        <dbReference type="PROSITE" id="PS51767"/>
    </source>
</evidence>
<evidence type="ECO:0000256" key="2">
    <source>
        <dbReference type="ARBA" id="ARBA00022670"/>
    </source>
</evidence>
<feature type="signal peptide" evidence="4">
    <location>
        <begin position="1"/>
        <end position="19"/>
    </location>
</feature>
<dbReference type="PROSITE" id="PS51767">
    <property type="entry name" value="PEPTIDASE_A1"/>
    <property type="match status" value="1"/>
</dbReference>
<keyword evidence="4" id="KW-0732">Signal</keyword>
<proteinExistence type="inferred from homology"/>
<feature type="chain" id="PRO_5042841226" evidence="4">
    <location>
        <begin position="20"/>
        <end position="243"/>
    </location>
</feature>
<keyword evidence="2 6" id="KW-0645">Protease</keyword>
<dbReference type="Proteomes" id="UP001327560">
    <property type="component" value="Chromosome 7"/>
</dbReference>
<evidence type="ECO:0000256" key="4">
    <source>
        <dbReference type="SAM" id="SignalP"/>
    </source>
</evidence>
<comment type="similarity">
    <text evidence="1">Belongs to the peptidase A1 family.</text>
</comment>
<gene>
    <name evidence="6" type="ORF">Cni_G21887</name>
</gene>
<dbReference type="InterPro" id="IPR021109">
    <property type="entry name" value="Peptidase_aspartic_dom_sf"/>
</dbReference>
<keyword evidence="3" id="KW-0378">Hydrolase</keyword>
<feature type="domain" description="Peptidase A1" evidence="5">
    <location>
        <begin position="61"/>
        <end position="243"/>
    </location>
</feature>
<dbReference type="InterPro" id="IPR032861">
    <property type="entry name" value="TAXi_N"/>
</dbReference>
<evidence type="ECO:0000256" key="3">
    <source>
        <dbReference type="ARBA" id="ARBA00022801"/>
    </source>
</evidence>
<dbReference type="GO" id="GO:0006508">
    <property type="term" value="P:proteolysis"/>
    <property type="evidence" value="ECO:0007669"/>
    <property type="project" value="UniProtKB-KW"/>
</dbReference>
<organism evidence="6 7">
    <name type="scientific">Canna indica</name>
    <name type="common">Indian-shot</name>
    <dbReference type="NCBI Taxonomy" id="4628"/>
    <lineage>
        <taxon>Eukaryota</taxon>
        <taxon>Viridiplantae</taxon>
        <taxon>Streptophyta</taxon>
        <taxon>Embryophyta</taxon>
        <taxon>Tracheophyta</taxon>
        <taxon>Spermatophyta</taxon>
        <taxon>Magnoliopsida</taxon>
        <taxon>Liliopsida</taxon>
        <taxon>Zingiberales</taxon>
        <taxon>Cannaceae</taxon>
        <taxon>Canna</taxon>
    </lineage>
</organism>
<dbReference type="SUPFAM" id="SSF50630">
    <property type="entry name" value="Acid proteases"/>
    <property type="match status" value="1"/>
</dbReference>
<keyword evidence="7" id="KW-1185">Reference proteome</keyword>
<evidence type="ECO:0000313" key="7">
    <source>
        <dbReference type="Proteomes" id="UP001327560"/>
    </source>
</evidence>
<accession>A0AAQ3KU24</accession>
<reference evidence="6 7" key="1">
    <citation type="submission" date="2023-10" db="EMBL/GenBank/DDBJ databases">
        <title>Chromosome-scale genome assembly provides insights into flower coloration mechanisms of Canna indica.</title>
        <authorList>
            <person name="Li C."/>
        </authorList>
    </citation>
    <scope>NUCLEOTIDE SEQUENCE [LARGE SCALE GENOMIC DNA]</scope>
    <source>
        <tissue evidence="6">Flower</tissue>
    </source>
</reference>
<dbReference type="PANTHER" id="PTHR47967:SF60">
    <property type="entry name" value="PROTEIN ASPARTIC PROTEASE IN GUARD CELL 1-LIKE"/>
    <property type="match status" value="1"/>
</dbReference>
<dbReference type="Pfam" id="PF14543">
    <property type="entry name" value="TAXi_N"/>
    <property type="match status" value="1"/>
</dbReference>
<dbReference type="GO" id="GO:0008233">
    <property type="term" value="F:peptidase activity"/>
    <property type="evidence" value="ECO:0007669"/>
    <property type="project" value="UniProtKB-KW"/>
</dbReference>
<protein>
    <submittedName>
        <fullName evidence="6">Aspartyl protease family protein 2</fullName>
    </submittedName>
</protein>
<dbReference type="InterPro" id="IPR051708">
    <property type="entry name" value="Plant_Aspart_Prot_A1"/>
</dbReference>